<feature type="region of interest" description="Disordered" evidence="2">
    <location>
        <begin position="494"/>
        <end position="757"/>
    </location>
</feature>
<keyword evidence="5" id="KW-1185">Reference proteome</keyword>
<feature type="coiled-coil region" evidence="1">
    <location>
        <begin position="256"/>
        <end position="283"/>
    </location>
</feature>
<dbReference type="EMBL" id="UYWY01023584">
    <property type="protein sequence ID" value="VDM47752.1"/>
    <property type="molecule type" value="Genomic_DNA"/>
</dbReference>
<feature type="region of interest" description="Disordered" evidence="2">
    <location>
        <begin position="372"/>
        <end position="425"/>
    </location>
</feature>
<feature type="region of interest" description="Disordered" evidence="2">
    <location>
        <begin position="321"/>
        <end position="347"/>
    </location>
</feature>
<reference evidence="4 5" key="2">
    <citation type="submission" date="2018-11" db="EMBL/GenBank/DDBJ databases">
        <authorList>
            <consortium name="Pathogen Informatics"/>
        </authorList>
    </citation>
    <scope>NUCLEOTIDE SEQUENCE [LARGE SCALE GENOMIC DNA]</scope>
</reference>
<feature type="compositionally biased region" description="Low complexity" evidence="2">
    <location>
        <begin position="334"/>
        <end position="347"/>
    </location>
</feature>
<proteinExistence type="predicted"/>
<feature type="compositionally biased region" description="Polar residues" evidence="2">
    <location>
        <begin position="836"/>
        <end position="852"/>
    </location>
</feature>
<feature type="compositionally biased region" description="Polar residues" evidence="2">
    <location>
        <begin position="374"/>
        <end position="386"/>
    </location>
</feature>
<feature type="compositionally biased region" description="Basic and acidic residues" evidence="2">
    <location>
        <begin position="949"/>
        <end position="959"/>
    </location>
</feature>
<evidence type="ECO:0000256" key="1">
    <source>
        <dbReference type="SAM" id="Coils"/>
    </source>
</evidence>
<feature type="compositionally biased region" description="Basic and acidic residues" evidence="2">
    <location>
        <begin position="321"/>
        <end position="333"/>
    </location>
</feature>
<organism evidence="5 6">
    <name type="scientific">Toxocara canis</name>
    <name type="common">Canine roundworm</name>
    <dbReference type="NCBI Taxonomy" id="6265"/>
    <lineage>
        <taxon>Eukaryota</taxon>
        <taxon>Metazoa</taxon>
        <taxon>Ecdysozoa</taxon>
        <taxon>Nematoda</taxon>
        <taxon>Chromadorea</taxon>
        <taxon>Rhabditida</taxon>
        <taxon>Spirurina</taxon>
        <taxon>Ascaridomorpha</taxon>
        <taxon>Ascaridoidea</taxon>
        <taxon>Toxocaridae</taxon>
        <taxon>Toxocara</taxon>
    </lineage>
</organism>
<reference evidence="6" key="1">
    <citation type="submission" date="2016-06" db="UniProtKB">
        <authorList>
            <consortium name="WormBaseParasite"/>
        </authorList>
    </citation>
    <scope>IDENTIFICATION</scope>
</reference>
<feature type="compositionally biased region" description="Low complexity" evidence="2">
    <location>
        <begin position="773"/>
        <end position="809"/>
    </location>
</feature>
<accession>A0A183V6R1</accession>
<feature type="compositionally biased region" description="Low complexity" evidence="2">
    <location>
        <begin position="494"/>
        <end position="506"/>
    </location>
</feature>
<dbReference type="Pfam" id="PF02181">
    <property type="entry name" value="FH2"/>
    <property type="match status" value="1"/>
</dbReference>
<feature type="compositionally biased region" description="Basic and acidic residues" evidence="2">
    <location>
        <begin position="509"/>
        <end position="529"/>
    </location>
</feature>
<dbReference type="Gene3D" id="1.20.58.2220">
    <property type="entry name" value="Formin, FH2 domain"/>
    <property type="match status" value="1"/>
</dbReference>
<dbReference type="Proteomes" id="UP000050794">
    <property type="component" value="Unassembled WGS sequence"/>
</dbReference>
<evidence type="ECO:0000259" key="3">
    <source>
        <dbReference type="PROSITE" id="PS51444"/>
    </source>
</evidence>
<feature type="compositionally biased region" description="Polar residues" evidence="2">
    <location>
        <begin position="626"/>
        <end position="687"/>
    </location>
</feature>
<evidence type="ECO:0000256" key="2">
    <source>
        <dbReference type="SAM" id="MobiDB-lite"/>
    </source>
</evidence>
<sequence length="981" mass="105998">MFSCGGSMLAEASSLERRSARKSEQINLLCYKRSFNVSIFIKQFKEGAAQVVNYIREGRGDLIGLERLNSLVAILPDSEEIEILRGFTGDVTQLGPAEQFFLNLLIVTDYKLKLECLILKLELESAFDTLLPQINVIITASNEIKSSTSLPKVFCMLVQIGNFLNANASCGNAAGFKLNSLWKIVDMKATKKSITLLHFIAMQDVECADSLSEELKTVPSAAKLSLEGIRTEVRTLSDKLTRIGGQIKAKTSDPYFDGLSAHFEEAQEKMTELEKKLEQLGSLIAYLAFYFCEEEKTFKLEECFKILSTFVCRLHDALRDNEERRKRERRSELRALNAQSNLQHSSSNLDLSNNKLLVNVLEHDGALDRHIRTRSQSSAVGSTPNINIEGDDSSSENEMRRTRRTVRSSRNLLKPDEESEKMPSIVRLRRQSRHKSDAFLIRHSQNLDDFLVAAEQVEKEAIRGSSERHSSVFDANNEPLQEVLIDIPGTLPAASGSVSSVGSSPSARTAHDEGFESDKSERKSTEHISTRAPVTSSSIPAAAPPLVRVTADNDSEQHPSSSTVAASKPPDSGSGPTLLKMRTAIGDICAQENEQKPKVATAKRHSNMPRASSAAPQLRKDPGRNRNMQSHATAPKSPVNSNGSVPAQQRISPSSKLQSTIKSSPKTNGTSPGHSTRLSSQDLSSPRHTPAERNKTRLSSSVQPNHRKASSGCETPTGASSSQSKQPSRRSMSSLPKPRVTAPGVPPPNNATPKRQLLNSVSNLNTQRNAVRSNKNSPPQSSNSSPRPSLVSKNATRSSTSASRASSAALRDGRSLMTPISGRSPTMISIVRKAARSSSAVTKEVRPQTTSKVGCPTDTAGQVFAHPPAARARALIVAAHPSAANAHSIASLPHPPAAHARSPPVPSGPATSRPPAHPKSASGSSPRTAKKPPKTPPQPNGTSSGNGAEKQKLAMKRSDSCSTASRPALIKTGSVTKPGWR</sequence>
<dbReference type="SMART" id="SM00498">
    <property type="entry name" value="FH2"/>
    <property type="match status" value="1"/>
</dbReference>
<protein>
    <submittedName>
        <fullName evidence="6">FH2 domain-containing protein</fullName>
    </submittedName>
</protein>
<feature type="region of interest" description="Disordered" evidence="2">
    <location>
        <begin position="770"/>
        <end position="859"/>
    </location>
</feature>
<evidence type="ECO:0000313" key="5">
    <source>
        <dbReference type="Proteomes" id="UP000050794"/>
    </source>
</evidence>
<feature type="compositionally biased region" description="Low complexity" evidence="2">
    <location>
        <begin position="720"/>
        <end position="734"/>
    </location>
</feature>
<evidence type="ECO:0000313" key="6">
    <source>
        <dbReference type="WBParaSite" id="TCNE_0001643201-mRNA-1"/>
    </source>
</evidence>
<dbReference type="WBParaSite" id="TCNE_0001643201-mRNA-1">
    <property type="protein sequence ID" value="TCNE_0001643201-mRNA-1"/>
    <property type="gene ID" value="TCNE_0001643201"/>
</dbReference>
<dbReference type="InterPro" id="IPR042201">
    <property type="entry name" value="FH2_Formin_sf"/>
</dbReference>
<dbReference type="PANTHER" id="PTHR46345">
    <property type="entry name" value="INVERTED FORMIN-2"/>
    <property type="match status" value="1"/>
</dbReference>
<feature type="region of interest" description="Disordered" evidence="2">
    <location>
        <begin position="888"/>
        <end position="981"/>
    </location>
</feature>
<feature type="compositionally biased region" description="Low complexity" evidence="2">
    <location>
        <begin position="888"/>
        <end position="902"/>
    </location>
</feature>
<feature type="domain" description="FH2" evidence="3">
    <location>
        <begin position="1"/>
        <end position="340"/>
    </location>
</feature>
<dbReference type="PROSITE" id="PS51444">
    <property type="entry name" value="FH2"/>
    <property type="match status" value="1"/>
</dbReference>
<name>A0A183V6R1_TOXCA</name>
<dbReference type="PANTHER" id="PTHR46345:SF8">
    <property type="entry name" value="FORMIN 3, ISOFORM B"/>
    <property type="match status" value="1"/>
</dbReference>
<evidence type="ECO:0000313" key="4">
    <source>
        <dbReference type="EMBL" id="VDM47752.1"/>
    </source>
</evidence>
<gene>
    <name evidence="4" type="ORF">TCNE_LOCUS16431</name>
</gene>
<dbReference type="AlphaFoldDB" id="A0A183V6R1"/>
<dbReference type="SUPFAM" id="SSF101447">
    <property type="entry name" value="Formin homology 2 domain (FH2 domain)"/>
    <property type="match status" value="1"/>
</dbReference>
<dbReference type="InterPro" id="IPR015425">
    <property type="entry name" value="FH2_Formin"/>
</dbReference>
<keyword evidence="1" id="KW-0175">Coiled coil</keyword>